<protein>
    <submittedName>
        <fullName evidence="1">Uncharacterized protein</fullName>
    </submittedName>
</protein>
<proteinExistence type="predicted"/>
<gene>
    <name evidence="1" type="ORF">A3I41_01990</name>
</gene>
<sequence>MAKRRCKGAYVRIELPDKRTTLPENTADLLKEAADFAILRAHSIWKMSEQNKRGWITYIQISEETFREDRERFQEIAEENVGLYHLLLSVFFTKIHQEMEPRASAHKIRTRNAYLSAGMAQREISSACLCLSEESARTIPQMKSETFGIDPHIWLTGFIGGRSVARVIAAFMNRGAEIFFPTAYIDIQGRIDLLVRFPVNSLGLCVQIKTFQNLNHIRYRLIPEVPYHQIKELSEDDQYFLKGVTEFRSDNIGMWFPLEIMIGDASYTQRYIDPPRNITYAFDRMLMDLFEHAKEFATP</sequence>
<dbReference type="EMBL" id="MGEQ01000010">
    <property type="protein sequence ID" value="OGL86312.1"/>
    <property type="molecule type" value="Genomic_DNA"/>
</dbReference>
<evidence type="ECO:0000313" key="1">
    <source>
        <dbReference type="EMBL" id="OGL86312.1"/>
    </source>
</evidence>
<organism evidence="1 2">
    <name type="scientific">Candidatus Uhrbacteria bacterium RIFCSPLOWO2_02_FULL_48_18</name>
    <dbReference type="NCBI Taxonomy" id="1802408"/>
    <lineage>
        <taxon>Bacteria</taxon>
        <taxon>Candidatus Uhriibacteriota</taxon>
    </lineage>
</organism>
<name>A0A1F7V6Z2_9BACT</name>
<comment type="caution">
    <text evidence="1">The sequence shown here is derived from an EMBL/GenBank/DDBJ whole genome shotgun (WGS) entry which is preliminary data.</text>
</comment>
<reference evidence="1 2" key="1">
    <citation type="journal article" date="2016" name="Nat. Commun.">
        <title>Thousands of microbial genomes shed light on interconnected biogeochemical processes in an aquifer system.</title>
        <authorList>
            <person name="Anantharaman K."/>
            <person name="Brown C.T."/>
            <person name="Hug L.A."/>
            <person name="Sharon I."/>
            <person name="Castelle C.J."/>
            <person name="Probst A.J."/>
            <person name="Thomas B.C."/>
            <person name="Singh A."/>
            <person name="Wilkins M.J."/>
            <person name="Karaoz U."/>
            <person name="Brodie E.L."/>
            <person name="Williams K.H."/>
            <person name="Hubbard S.S."/>
            <person name="Banfield J.F."/>
        </authorList>
    </citation>
    <scope>NUCLEOTIDE SEQUENCE [LARGE SCALE GENOMIC DNA]</scope>
</reference>
<evidence type="ECO:0000313" key="2">
    <source>
        <dbReference type="Proteomes" id="UP000176593"/>
    </source>
</evidence>
<dbReference type="Proteomes" id="UP000176593">
    <property type="component" value="Unassembled WGS sequence"/>
</dbReference>
<accession>A0A1F7V6Z2</accession>
<dbReference type="AlphaFoldDB" id="A0A1F7V6Z2"/>